<name>A0ABV7WYB2_9HYPH</name>
<reference evidence="3" key="1">
    <citation type="journal article" date="2019" name="Int. J. Syst. Evol. Microbiol.">
        <title>The Global Catalogue of Microorganisms (GCM) 10K type strain sequencing project: providing services to taxonomists for standard genome sequencing and annotation.</title>
        <authorList>
            <consortium name="The Broad Institute Genomics Platform"/>
            <consortium name="The Broad Institute Genome Sequencing Center for Infectious Disease"/>
            <person name="Wu L."/>
            <person name="Ma J."/>
        </authorList>
    </citation>
    <scope>NUCLEOTIDE SEQUENCE [LARGE SCALE GENOMIC DNA]</scope>
    <source>
        <strain evidence="3">KCTC 42281</strain>
    </source>
</reference>
<evidence type="ECO:0000313" key="2">
    <source>
        <dbReference type="EMBL" id="MFC3704262.1"/>
    </source>
</evidence>
<proteinExistence type="predicted"/>
<dbReference type="Proteomes" id="UP001595613">
    <property type="component" value="Unassembled WGS sequence"/>
</dbReference>
<comment type="caution">
    <text evidence="2">The sequence shown here is derived from an EMBL/GenBank/DDBJ whole genome shotgun (WGS) entry which is preliminary data.</text>
</comment>
<dbReference type="EMBL" id="JBHRYD010000001">
    <property type="protein sequence ID" value="MFC3704262.1"/>
    <property type="molecule type" value="Genomic_DNA"/>
</dbReference>
<accession>A0ABV7WYB2</accession>
<sequence length="202" mass="21413">MTVDAGAKRYHLTPAVLELGYAALRSLGIGATVTPFLEQLAAQTGGVTNLSVLDGRDILYLARVAPPPEIRRLVTMRISVGSRIPAHCTAMGRILLANSDVALEAVVAAPLAQLTPKTNTSPETLRRAVERVKELGYSLVEEELALGFTGASVLVVTSKFPGLALGLTVQTTDYTSAEITEKLVPLLRETAERVSSALSMSD</sequence>
<dbReference type="InterPro" id="IPR050707">
    <property type="entry name" value="HTH_MetabolicPath_Reg"/>
</dbReference>
<dbReference type="Pfam" id="PF01614">
    <property type="entry name" value="IclR_C"/>
    <property type="match status" value="1"/>
</dbReference>
<keyword evidence="3" id="KW-1185">Reference proteome</keyword>
<gene>
    <name evidence="2" type="ORF">ACFOOL_05770</name>
</gene>
<dbReference type="PANTHER" id="PTHR30136">
    <property type="entry name" value="HELIX-TURN-HELIX TRANSCRIPTIONAL REGULATOR, ICLR FAMILY"/>
    <property type="match status" value="1"/>
</dbReference>
<dbReference type="SUPFAM" id="SSF55781">
    <property type="entry name" value="GAF domain-like"/>
    <property type="match status" value="1"/>
</dbReference>
<dbReference type="Gene3D" id="3.30.450.40">
    <property type="match status" value="1"/>
</dbReference>
<dbReference type="PROSITE" id="PS51078">
    <property type="entry name" value="ICLR_ED"/>
    <property type="match status" value="1"/>
</dbReference>
<protein>
    <submittedName>
        <fullName evidence="2">IclR family transcriptional regulator</fullName>
    </submittedName>
</protein>
<dbReference type="PANTHER" id="PTHR30136:SF34">
    <property type="entry name" value="TRANSCRIPTIONAL REGULATOR"/>
    <property type="match status" value="1"/>
</dbReference>
<evidence type="ECO:0000313" key="3">
    <source>
        <dbReference type="Proteomes" id="UP001595613"/>
    </source>
</evidence>
<feature type="domain" description="IclR-ED" evidence="1">
    <location>
        <begin position="15"/>
        <end position="200"/>
    </location>
</feature>
<dbReference type="InterPro" id="IPR014757">
    <property type="entry name" value="Tscrpt_reg_IclR_C"/>
</dbReference>
<evidence type="ECO:0000259" key="1">
    <source>
        <dbReference type="PROSITE" id="PS51078"/>
    </source>
</evidence>
<organism evidence="2 3">
    <name type="scientific">Devosia honganensis</name>
    <dbReference type="NCBI Taxonomy" id="1610527"/>
    <lineage>
        <taxon>Bacteria</taxon>
        <taxon>Pseudomonadati</taxon>
        <taxon>Pseudomonadota</taxon>
        <taxon>Alphaproteobacteria</taxon>
        <taxon>Hyphomicrobiales</taxon>
        <taxon>Devosiaceae</taxon>
        <taxon>Devosia</taxon>
    </lineage>
</organism>
<dbReference type="RefSeq" id="WP_380095932.1">
    <property type="nucleotide sequence ID" value="NZ_JBHRYD010000001.1"/>
</dbReference>
<dbReference type="InterPro" id="IPR029016">
    <property type="entry name" value="GAF-like_dom_sf"/>
</dbReference>